<dbReference type="InterPro" id="IPR029058">
    <property type="entry name" value="AB_hydrolase_fold"/>
</dbReference>
<dbReference type="InterPro" id="IPR057326">
    <property type="entry name" value="KR_dom"/>
</dbReference>
<dbReference type="PANTHER" id="PTHR45527:SF1">
    <property type="entry name" value="FATTY ACID SYNTHASE"/>
    <property type="match status" value="1"/>
</dbReference>
<feature type="domain" description="Carrier" evidence="6">
    <location>
        <begin position="2719"/>
        <end position="2794"/>
    </location>
</feature>
<dbReference type="Pfam" id="PF08659">
    <property type="entry name" value="KR"/>
    <property type="match status" value="1"/>
</dbReference>
<dbReference type="InterPro" id="IPR014031">
    <property type="entry name" value="Ketoacyl_synth_C"/>
</dbReference>
<dbReference type="InterPro" id="IPR000873">
    <property type="entry name" value="AMP-dep_synth/lig_dom"/>
</dbReference>
<dbReference type="InterPro" id="IPR025110">
    <property type="entry name" value="AMP-bd_C"/>
</dbReference>
<evidence type="ECO:0000256" key="4">
    <source>
        <dbReference type="ARBA" id="ARBA00022553"/>
    </source>
</evidence>
<feature type="domain" description="Carrier" evidence="6">
    <location>
        <begin position="1569"/>
        <end position="1643"/>
    </location>
</feature>
<dbReference type="InterPro" id="IPR036291">
    <property type="entry name" value="NAD(P)-bd_dom_sf"/>
</dbReference>
<comment type="caution">
    <text evidence="8">The sequence shown here is derived from an EMBL/GenBank/DDBJ whole genome shotgun (WGS) entry which is preliminary data.</text>
</comment>
<dbReference type="SUPFAM" id="SSF51735">
    <property type="entry name" value="NAD(P)-binding Rossmann-fold domains"/>
    <property type="match status" value="2"/>
</dbReference>
<dbReference type="Gene3D" id="3.40.47.10">
    <property type="match status" value="1"/>
</dbReference>
<dbReference type="SUPFAM" id="SSF47336">
    <property type="entry name" value="ACP-like"/>
    <property type="match status" value="3"/>
</dbReference>
<sequence>MSGHESGPPNPATLLGRFAGQVRRQPQALAVIDRQTHLSYAQLASASERIARGLQARGVIPGESLALSMPRSWQWLATMLGALKVGAVVVPLDSASPQGRRELMLADAGCVGLVTLTDDLDWTPSVWQVGVDSLLTYPDEPVQPLAEHFAEVMFLFYTSGTTGTPKAVEVGERGLLRLAEPDGYIEIRATDRFACLSNPAFDACSFEVWAPLVNGGGCVIIADDDLHDARRFAEVLESQRVNNLFMTVSLFNTLSADFPACFASLRQVLIGGEQVSAAAVRAWYRANPDSQCRIFNAYGPTECTTFALAYPIPRSFQGDSVPIGRPLPDTGLCVLDSQQRAIEQGEAGELYLSGSGVARGYRNRPHDTAHSFVQLRDPAGAERRYYRTGDQVRLNRDGLIEYLGRMDRQVKVRGFRIEPGEVEQRLLEHSGVAQAYVCTRRHAAEDHQLLAFIVPRNRLDYRDFDTHLRAQLAPWMRPHQLFVVQRLPLTANGKIDRAALLAQPLDPWRADIEEPVDEAQPVALDWLLSQVRMLLSQPALCAQDDWLGSGGDSLKAMRLRSMIRTHWQRDITMGVLLSEPFAALAERLNAEQHIASGYPVAPAIGNARRQPATAEQSRLWLLQQRTPDSTAYNVPIILHLANGIQVQALADAVDRLVARHSALRMAFESGPDGLYQVVAEQGTQCHVFAAGHFTQDTWRSFATLVFDTPFDLATPTLFRAWLLPFADGSCRLLMNLHHIITDGWSMNLLFDDLAQLYEEAAQGRSTSDAMPSLTTLEFAQWQRQWRVAPQYRDQRRALAELHRRQETPSSALLPVRAMSPHARLYRQPLGELRSVALDRFCSRRRFTRFDVLFSVYAWSLYALTGCERPRIASPVSNRPLAEFEHAPGMFANTVLIPAAFNHEVTLSEQLRIQTNLVREVLALQDVALADLVEDLRLSSGSALFDFMFVLENTDYASLADGPLHATLEFNETLQAKCPLTLLVVEGGSQLECWWEYQSSHFDAAQIDAINTLFQRGLDVLMERPSATLHDVLEPHRLWLPPASVGDSAEPPFTTLADWFEHQVHFTPQSIALVDDRRQVSYAELNTLADTLAALLAEQYPASDQANEPLQVVLYLDASVEHIVALLALAKLNLTAVPLDPGYPLAVQRQVLQQAQPHCLLFSTATETALNELAADRFVCHRIDLDAAPQTLQRTRHHGERPLYTLFTSGSTGTPKGVQVPDMTLCNLLQWQRTQGQLPARSVTLQFSMLSFDVSFQEIFSTLCGGGTYHLIKPRWRQDAQALLDYLLEARIERLFLPCVALQHLAQTAVSRQVYPQVLREVITAGEQLLCTDALRDWFGGMPQARLFNHYGPTETHVVSAWRLPASVRDWPLRAPIGRAVSNALLLLVDDFDRPVPVGNRGYLLVAGPMISRCYLADPALNTTRFVELRRPDGSTALFYRTGDLACADAEGLLHYLGRDDQQVKISGQRLELGQIEAALMQHPSVINAVVTLQDEPQRLTACLHLDGTPPPDLQALDRQVALHLPAHVRINEYRQLDVWPRTPSGKIDRKALNGLGVVLERSFTAAPVATLSPLEQQLSELFVAVIGRPIDPDQTFFEAGATSLGLMRLHARYAQALPQAVSMSDLFEHVTVRRLAHHLGNSLSAPVEREQDVDAIDASEEPMAIIGMTVNVAGAQNLAEFWTMIQGNHVGIEQFAAAEGHVGARSQLAGLLDFDPEYFGISRQEARLMDPQQRHLLMACVQALQHAGMVPKVDGPRIGLIASCGETTYFQQMLRESADGDLPDGFQMALHHDKDFLATKVAYHLDLTGPAMSVQAACGSSLIAVHLAGAMLRQGDSDVMLAAGVLVDPTLTEGYRHRSQHIFSRDGLCRPFSEDASGTIGASGYGVVVLKPLTRARADGDRIYAVVEATALNNDGRSKMSYTAPSVAGQTAVIRDAMGKAGVGGTDMGYIEAHGTGTLLGDPVEFAALSKAFGPAPAASCALASVKSQIGHLGAAAGVVGLIRATLAVFHGVIPPNLGFSRINPQIDLEHSPFYIPTTSRPWPEGRRRLAGVSSFGIGGTNAHVIVGAAAQDESTSQDDAPCLLLSAHSRSALERDMAVIETWLNTFPEQRAAVLRHLQSGRRALRWRFAMICPVNEAVSLPPSLIKEVVPSDTRVTASEQSPHALLDAWYGGATIDWPTGSAPPPWDLPPSAFDLHTYRFQASSTPETIAERQPVADWFYQRQWQRVRRVSSRLSAQARGLLVVCSHETLDETLRSCLQKVYRRVVEVTAGNGFQRLATDRFVLDPLDTPGLARLLDLLTSPDGDQPTPLELDWLHALPLSVTGRVNEQSLAAAQWACLDTVSALLQSWGQAPRTPALRLWLVSWQACPVYGESKRPELAALAGITEVVPQEYPVRCHWLDLNSAQLAARPEALAALLADPAAAPRRMAIRDHYLWQPHLQTSPVMTSTVDPDLLPPDGVFLVIGGSGGIGRTLCEHLLRNNAQRRVVLLSRHGECPEALLAYRACIDLVQADIADRTAWPTVLEQLERRYATFDGVIHAAGVGAGSLIRHRDARALSEAMAAKTLGMLAVEELIEQMTPKFVLYCSSMAALFGGAGHLDYAAASGTLDGFTHYRPNAASDCVRLGINWDIWRDIGMATSAGAGDAVHQRHLAVGMSAQEGCQVFDLALSAQLPQLLISTTSIETARQFYPVRHGQGAAAAQPAAQASTSAASHAQEQGAGLRARLHDCLCKWLGVPALDEDDSLYELGADSLTLLDLIDELQAATGVVVELSRFSHKVSLREVLALVQTDSTDPSEAAGAAWAEAVRIDEWSPGAGRDWLYLIHPVGGDVQAYRELVSALDPALGVRVIADPALRLPELPAISLVERAQLYWRAVQDGHPDGTPWRLAGWSFGAWVAQAMCSLAQNCALSQPTLYLIDPPAPDAGAELAQIDEQHIRQVFQREFSARRPADMASEDTPRYLQRLIVCCQNNMAGMADHRPEQLPVTATRLFIATQPNPYGMGSKWQLPALKTAWQALVPNMLSWQPMDTDHYGIVASPWAQTIAMIINADLIEQTCGERHERT</sequence>
<dbReference type="PROSITE" id="PS50075">
    <property type="entry name" value="CARRIER"/>
    <property type="match status" value="2"/>
</dbReference>
<dbReference type="Proteomes" id="UP000673197">
    <property type="component" value="Unassembled WGS sequence"/>
</dbReference>
<reference evidence="8 9" key="1">
    <citation type="journal article" date="2022" name="Syst. Appl. Microbiol.">
        <title>Pseudomonas alliivorans sp. nov., a plant-pathogenic bacterium isolated from onion foliage in Georgia, USA.</title>
        <authorList>
            <person name="Zhao M."/>
            <person name="Tyson C."/>
            <person name="Chen H.C."/>
            <person name="Paudel S."/>
            <person name="Gitaitis R."/>
            <person name="Kvitko B."/>
            <person name="Dutta B."/>
        </authorList>
    </citation>
    <scope>NUCLEOTIDE SEQUENCE [LARGE SCALE GENOMIC DNA]</scope>
    <source>
        <strain evidence="8 9">20GA0068</strain>
    </source>
</reference>
<dbReference type="InterPro" id="IPR045851">
    <property type="entry name" value="AMP-bd_C_sf"/>
</dbReference>
<dbReference type="RefSeq" id="WP_210040761.1">
    <property type="nucleotide sequence ID" value="NZ_JAFFZW010000001.1"/>
</dbReference>
<dbReference type="InterPro" id="IPR020845">
    <property type="entry name" value="AMP-binding_CS"/>
</dbReference>
<gene>
    <name evidence="8" type="ORF">JTJ32_03000</name>
</gene>
<dbReference type="SMART" id="SM00822">
    <property type="entry name" value="PKS_KR"/>
    <property type="match status" value="1"/>
</dbReference>
<evidence type="ECO:0000256" key="1">
    <source>
        <dbReference type="ARBA" id="ARBA00001957"/>
    </source>
</evidence>
<dbReference type="SUPFAM" id="SSF53901">
    <property type="entry name" value="Thiolase-like"/>
    <property type="match status" value="1"/>
</dbReference>
<evidence type="ECO:0000259" key="7">
    <source>
        <dbReference type="PROSITE" id="PS52004"/>
    </source>
</evidence>
<dbReference type="InterPro" id="IPR016039">
    <property type="entry name" value="Thiolase-like"/>
</dbReference>
<dbReference type="InterPro" id="IPR009081">
    <property type="entry name" value="PP-bd_ACP"/>
</dbReference>
<keyword evidence="5" id="KW-0808">Transferase</keyword>
<proteinExistence type="inferred from homology"/>
<dbReference type="Pfam" id="PF00550">
    <property type="entry name" value="PP-binding"/>
    <property type="match status" value="2"/>
</dbReference>
<feature type="domain" description="Ketosynthase family 3 (KS3)" evidence="7">
    <location>
        <begin position="1660"/>
        <end position="2069"/>
    </location>
</feature>
<accession>A0ABS4C0Z0</accession>
<dbReference type="Gene3D" id="3.40.50.1820">
    <property type="entry name" value="alpha/beta hydrolase"/>
    <property type="match status" value="1"/>
</dbReference>
<dbReference type="SUPFAM" id="SSF56801">
    <property type="entry name" value="Acetyl-CoA synthetase-like"/>
    <property type="match status" value="2"/>
</dbReference>
<dbReference type="InterPro" id="IPR001242">
    <property type="entry name" value="Condensation_dom"/>
</dbReference>
<dbReference type="Pfam" id="PF00975">
    <property type="entry name" value="Thioesterase"/>
    <property type="match status" value="1"/>
</dbReference>
<dbReference type="CDD" id="cd12117">
    <property type="entry name" value="A_NRPS_Srf_like"/>
    <property type="match status" value="1"/>
</dbReference>
<organism evidence="8 9">
    <name type="scientific">Pseudomonas alliivorans</name>
    <dbReference type="NCBI Taxonomy" id="2810613"/>
    <lineage>
        <taxon>Bacteria</taxon>
        <taxon>Pseudomonadati</taxon>
        <taxon>Pseudomonadota</taxon>
        <taxon>Gammaproteobacteria</taxon>
        <taxon>Pseudomonadales</taxon>
        <taxon>Pseudomonadaceae</taxon>
        <taxon>Pseudomonas</taxon>
    </lineage>
</organism>
<dbReference type="Gene3D" id="1.10.1240.100">
    <property type="match status" value="1"/>
</dbReference>
<dbReference type="Pfam" id="PF02801">
    <property type="entry name" value="Ketoacyl-synt_C"/>
    <property type="match status" value="1"/>
</dbReference>
<dbReference type="CDD" id="cd08953">
    <property type="entry name" value="KR_2_SDR_x"/>
    <property type="match status" value="1"/>
</dbReference>
<dbReference type="Gene3D" id="3.40.50.12780">
    <property type="entry name" value="N-terminal domain of ligase-like"/>
    <property type="match status" value="1"/>
</dbReference>
<dbReference type="SMART" id="SM00825">
    <property type="entry name" value="PKS_KS"/>
    <property type="match status" value="1"/>
</dbReference>
<evidence type="ECO:0000259" key="6">
    <source>
        <dbReference type="PROSITE" id="PS50075"/>
    </source>
</evidence>
<dbReference type="Pfam" id="PF00109">
    <property type="entry name" value="ketoacyl-synt"/>
    <property type="match status" value="1"/>
</dbReference>
<keyword evidence="4" id="KW-0597">Phosphoprotein</keyword>
<dbReference type="InterPro" id="IPR010071">
    <property type="entry name" value="AA_adenyl_dom"/>
</dbReference>
<dbReference type="PROSITE" id="PS00012">
    <property type="entry name" value="PHOSPHOPANTETHEINE"/>
    <property type="match status" value="2"/>
</dbReference>
<dbReference type="SMART" id="SM00823">
    <property type="entry name" value="PKS_PP"/>
    <property type="match status" value="2"/>
</dbReference>
<evidence type="ECO:0000313" key="9">
    <source>
        <dbReference type="Proteomes" id="UP000673197"/>
    </source>
</evidence>
<dbReference type="Pfam" id="PF16197">
    <property type="entry name" value="KAsynt_C_assoc"/>
    <property type="match status" value="1"/>
</dbReference>
<dbReference type="PROSITE" id="PS00455">
    <property type="entry name" value="AMP_BINDING"/>
    <property type="match status" value="1"/>
</dbReference>
<dbReference type="InterPro" id="IPR036736">
    <property type="entry name" value="ACP-like_sf"/>
</dbReference>
<comment type="similarity">
    <text evidence="2">Belongs to the short-chain dehydrogenases/reductases (SDR) family.</text>
</comment>
<dbReference type="Gene3D" id="3.30.300.30">
    <property type="match status" value="2"/>
</dbReference>
<dbReference type="InterPro" id="IPR042099">
    <property type="entry name" value="ANL_N_sf"/>
</dbReference>
<protein>
    <submittedName>
        <fullName evidence="8">Amino acid adenylation domain-containing protein</fullName>
    </submittedName>
</protein>
<dbReference type="InterPro" id="IPR014030">
    <property type="entry name" value="Ketoacyl_synth_N"/>
</dbReference>
<keyword evidence="9" id="KW-1185">Reference proteome</keyword>
<dbReference type="Pfam" id="PF13193">
    <property type="entry name" value="AMP-binding_C"/>
    <property type="match status" value="1"/>
</dbReference>
<name>A0ABS4C0Z0_9PSED</name>
<dbReference type="SUPFAM" id="SSF52777">
    <property type="entry name" value="CoA-dependent acyltransferases"/>
    <property type="match status" value="2"/>
</dbReference>
<dbReference type="InterPro" id="IPR023213">
    <property type="entry name" value="CAT-like_dom_sf"/>
</dbReference>
<dbReference type="Gene3D" id="2.30.38.10">
    <property type="entry name" value="Luciferase, Domain 3"/>
    <property type="match status" value="1"/>
</dbReference>
<evidence type="ECO:0000256" key="3">
    <source>
        <dbReference type="ARBA" id="ARBA00022450"/>
    </source>
</evidence>
<dbReference type="InterPro" id="IPR013968">
    <property type="entry name" value="PKS_KR"/>
</dbReference>
<dbReference type="Pfam" id="PF00501">
    <property type="entry name" value="AMP-binding"/>
    <property type="match status" value="2"/>
</dbReference>
<dbReference type="Gene3D" id="3.30.559.30">
    <property type="entry name" value="Nonribosomal peptide synthetase, condensation domain"/>
    <property type="match status" value="1"/>
</dbReference>
<dbReference type="Gene3D" id="1.10.1200.10">
    <property type="entry name" value="ACP-like"/>
    <property type="match status" value="3"/>
</dbReference>
<dbReference type="PROSITE" id="PS52004">
    <property type="entry name" value="KS3_2"/>
    <property type="match status" value="1"/>
</dbReference>
<dbReference type="PANTHER" id="PTHR45527">
    <property type="entry name" value="NONRIBOSOMAL PEPTIDE SYNTHETASE"/>
    <property type="match status" value="1"/>
</dbReference>
<keyword evidence="3" id="KW-0596">Phosphopantetheine</keyword>
<dbReference type="InterPro" id="IPR020806">
    <property type="entry name" value="PKS_PP-bd"/>
</dbReference>
<dbReference type="Gene3D" id="3.30.559.10">
    <property type="entry name" value="Chloramphenicol acetyltransferase-like domain"/>
    <property type="match status" value="1"/>
</dbReference>
<dbReference type="EMBL" id="JAFFZW010000001">
    <property type="protein sequence ID" value="MBP0944293.1"/>
    <property type="molecule type" value="Genomic_DNA"/>
</dbReference>
<dbReference type="InterPro" id="IPR001031">
    <property type="entry name" value="Thioesterase"/>
</dbReference>
<dbReference type="InterPro" id="IPR006162">
    <property type="entry name" value="Ppantetheine_attach_site"/>
</dbReference>
<evidence type="ECO:0000256" key="5">
    <source>
        <dbReference type="ARBA" id="ARBA00022679"/>
    </source>
</evidence>
<dbReference type="Gene3D" id="3.40.50.980">
    <property type="match status" value="2"/>
</dbReference>
<dbReference type="InterPro" id="IPR020841">
    <property type="entry name" value="PKS_Beta-ketoAc_synthase_dom"/>
</dbReference>
<dbReference type="Gene3D" id="3.40.50.720">
    <property type="entry name" value="NAD(P)-binding Rossmann-like Domain"/>
    <property type="match status" value="1"/>
</dbReference>
<evidence type="ECO:0000256" key="2">
    <source>
        <dbReference type="ARBA" id="ARBA00006484"/>
    </source>
</evidence>
<evidence type="ECO:0000313" key="8">
    <source>
        <dbReference type="EMBL" id="MBP0944293.1"/>
    </source>
</evidence>
<dbReference type="SUPFAM" id="SSF53474">
    <property type="entry name" value="alpha/beta-Hydrolases"/>
    <property type="match status" value="1"/>
</dbReference>
<dbReference type="NCBIfam" id="TIGR01733">
    <property type="entry name" value="AA-adenyl-dom"/>
    <property type="match status" value="1"/>
</dbReference>
<dbReference type="Pfam" id="PF00668">
    <property type="entry name" value="Condensation"/>
    <property type="match status" value="1"/>
</dbReference>
<dbReference type="InterPro" id="IPR032821">
    <property type="entry name" value="PKS_assoc"/>
</dbReference>
<dbReference type="CDD" id="cd00833">
    <property type="entry name" value="PKS"/>
    <property type="match status" value="1"/>
</dbReference>
<comment type="cofactor">
    <cofactor evidence="1">
        <name>pantetheine 4'-phosphate</name>
        <dbReference type="ChEBI" id="CHEBI:47942"/>
    </cofactor>
</comment>